<dbReference type="InterPro" id="IPR005122">
    <property type="entry name" value="Uracil-DNA_glycosylase-like"/>
</dbReference>
<evidence type="ECO:0000313" key="3">
    <source>
        <dbReference type="Proteomes" id="UP000707731"/>
    </source>
</evidence>
<keyword evidence="3" id="KW-1185">Reference proteome</keyword>
<protein>
    <submittedName>
        <fullName evidence="2">Uracil-DNA glycosylase</fullName>
    </submittedName>
</protein>
<dbReference type="InterPro" id="IPR036895">
    <property type="entry name" value="Uracil-DNA_glycosylase-like_sf"/>
</dbReference>
<evidence type="ECO:0000259" key="1">
    <source>
        <dbReference type="Pfam" id="PF03167"/>
    </source>
</evidence>
<dbReference type="SUPFAM" id="SSF52141">
    <property type="entry name" value="Uracil-DNA glycosylase-like"/>
    <property type="match status" value="1"/>
</dbReference>
<dbReference type="Proteomes" id="UP000707731">
    <property type="component" value="Unassembled WGS sequence"/>
</dbReference>
<evidence type="ECO:0000313" key="2">
    <source>
        <dbReference type="EMBL" id="MBF6355143.1"/>
    </source>
</evidence>
<sequence>MSDPAYRQAQYADRYAGRVAPINRLIDELVEESGEWMPYVAPVYGGTEARLLTLFRDPGPKTKVDKGSGMLSLENDDQSAERFLSFFEEAGMLVDDLMTWNTYPWYINRKPSAAEIDRGLEPLERVIALLPELTVVMAHGGDAQTAWRRFERKNPAVAEKFLVIPTYHTSKQALFTPDPDVRAAREAKLRDDFARAAAHLASRKT</sequence>
<accession>A0ABS0DBD6</accession>
<organism evidence="2 3">
    <name type="scientific">Nocardia higoensis</name>
    <dbReference type="NCBI Taxonomy" id="228599"/>
    <lineage>
        <taxon>Bacteria</taxon>
        <taxon>Bacillati</taxon>
        <taxon>Actinomycetota</taxon>
        <taxon>Actinomycetes</taxon>
        <taxon>Mycobacteriales</taxon>
        <taxon>Nocardiaceae</taxon>
        <taxon>Nocardia</taxon>
    </lineage>
</organism>
<reference evidence="2 3" key="1">
    <citation type="submission" date="2020-10" db="EMBL/GenBank/DDBJ databases">
        <title>Identification of Nocardia species via Next-generation sequencing and recognition of intraspecies genetic diversity.</title>
        <authorList>
            <person name="Li P."/>
            <person name="Li P."/>
            <person name="Lu B."/>
        </authorList>
    </citation>
    <scope>NUCLEOTIDE SEQUENCE [LARGE SCALE GENOMIC DNA]</scope>
    <source>
        <strain evidence="2 3">BJ06-0143</strain>
    </source>
</reference>
<comment type="caution">
    <text evidence="2">The sequence shown here is derived from an EMBL/GenBank/DDBJ whole genome shotgun (WGS) entry which is preliminary data.</text>
</comment>
<dbReference type="CDD" id="cd10035">
    <property type="entry name" value="UDG_like"/>
    <property type="match status" value="1"/>
</dbReference>
<dbReference type="EMBL" id="JADLQN010000001">
    <property type="protein sequence ID" value="MBF6355143.1"/>
    <property type="molecule type" value="Genomic_DNA"/>
</dbReference>
<dbReference type="Pfam" id="PF03167">
    <property type="entry name" value="UDG"/>
    <property type="match status" value="1"/>
</dbReference>
<gene>
    <name evidence="2" type="ORF">IU449_11425</name>
</gene>
<name>A0ABS0DBD6_9NOCA</name>
<feature type="domain" description="Uracil-DNA glycosylase-like" evidence="1">
    <location>
        <begin position="78"/>
        <end position="173"/>
    </location>
</feature>
<dbReference type="Gene3D" id="3.40.470.10">
    <property type="entry name" value="Uracil-DNA glycosylase-like domain"/>
    <property type="match status" value="1"/>
</dbReference>
<proteinExistence type="predicted"/>